<sequence>MAINDAVLLESSVFSSNSRGHPAYVDTIETFHQAAFNTQQGQLCDLISAPDDKVDLGRFSMEKYAIIVQFKIAYYSSYLPVVLALHWLQLATPDNLPGS</sequence>
<evidence type="ECO:0000256" key="4">
    <source>
        <dbReference type="ARBA" id="ARBA00022842"/>
    </source>
</evidence>
<dbReference type="InterPro" id="IPR008949">
    <property type="entry name" value="Isoprenoid_synthase_dom_sf"/>
</dbReference>
<reference evidence="5" key="1">
    <citation type="submission" date="2022-12" db="EMBL/GenBank/DDBJ databases">
        <authorList>
            <person name="Petersen C."/>
        </authorList>
    </citation>
    <scope>NUCLEOTIDE SEQUENCE</scope>
    <source>
        <strain evidence="5">IBT 17660</strain>
    </source>
</reference>
<dbReference type="GO" id="GO:0045337">
    <property type="term" value="P:farnesyl diphosphate biosynthetic process"/>
    <property type="evidence" value="ECO:0007669"/>
    <property type="project" value="TreeGrafter"/>
</dbReference>
<dbReference type="PANTHER" id="PTHR11525:SF0">
    <property type="entry name" value="FARNESYL PYROPHOSPHATE SYNTHASE"/>
    <property type="match status" value="1"/>
</dbReference>
<organism evidence="5 6">
    <name type="scientific">Penicillium desertorum</name>
    <dbReference type="NCBI Taxonomy" id="1303715"/>
    <lineage>
        <taxon>Eukaryota</taxon>
        <taxon>Fungi</taxon>
        <taxon>Dikarya</taxon>
        <taxon>Ascomycota</taxon>
        <taxon>Pezizomycotina</taxon>
        <taxon>Eurotiomycetes</taxon>
        <taxon>Eurotiomycetidae</taxon>
        <taxon>Eurotiales</taxon>
        <taxon>Aspergillaceae</taxon>
        <taxon>Penicillium</taxon>
    </lineage>
</organism>
<dbReference type="PANTHER" id="PTHR11525">
    <property type="entry name" value="FARNESYL-PYROPHOSPHATE SYNTHETASE"/>
    <property type="match status" value="1"/>
</dbReference>
<keyword evidence="6" id="KW-1185">Reference proteome</keyword>
<dbReference type="AlphaFoldDB" id="A0A9W9WQF8"/>
<dbReference type="EMBL" id="JAPWDO010000005">
    <property type="protein sequence ID" value="KAJ5471468.1"/>
    <property type="molecule type" value="Genomic_DNA"/>
</dbReference>
<dbReference type="OrthoDB" id="10257492at2759"/>
<keyword evidence="3" id="KW-0479">Metal-binding</keyword>
<evidence type="ECO:0000256" key="3">
    <source>
        <dbReference type="ARBA" id="ARBA00022723"/>
    </source>
</evidence>
<protein>
    <submittedName>
        <fullName evidence="5">Uncharacterized protein</fullName>
    </submittedName>
</protein>
<dbReference type="Gene3D" id="1.10.600.10">
    <property type="entry name" value="Farnesyl Diphosphate Synthase"/>
    <property type="match status" value="1"/>
</dbReference>
<dbReference type="Pfam" id="PF00348">
    <property type="entry name" value="polyprenyl_synt"/>
    <property type="match status" value="1"/>
</dbReference>
<dbReference type="SUPFAM" id="SSF48576">
    <property type="entry name" value="Terpenoid synthases"/>
    <property type="match status" value="1"/>
</dbReference>
<dbReference type="Proteomes" id="UP001147760">
    <property type="component" value="Unassembled WGS sequence"/>
</dbReference>
<keyword evidence="2" id="KW-0808">Transferase</keyword>
<comment type="cofactor">
    <cofactor evidence="1">
        <name>Mg(2+)</name>
        <dbReference type="ChEBI" id="CHEBI:18420"/>
    </cofactor>
</comment>
<name>A0A9W9WQF8_9EURO</name>
<dbReference type="GO" id="GO:0046165">
    <property type="term" value="P:alcohol biosynthetic process"/>
    <property type="evidence" value="ECO:0007669"/>
    <property type="project" value="UniProtKB-ARBA"/>
</dbReference>
<dbReference type="InterPro" id="IPR039702">
    <property type="entry name" value="FPS1-like"/>
</dbReference>
<dbReference type="InterPro" id="IPR000092">
    <property type="entry name" value="Polyprenyl_synt"/>
</dbReference>
<reference evidence="5" key="2">
    <citation type="journal article" date="2023" name="IMA Fungus">
        <title>Comparative genomic study of the Penicillium genus elucidates a diverse pangenome and 15 lateral gene transfer events.</title>
        <authorList>
            <person name="Petersen C."/>
            <person name="Sorensen T."/>
            <person name="Nielsen M.R."/>
            <person name="Sondergaard T.E."/>
            <person name="Sorensen J.L."/>
            <person name="Fitzpatrick D.A."/>
            <person name="Frisvad J.C."/>
            <person name="Nielsen K.L."/>
        </authorList>
    </citation>
    <scope>NUCLEOTIDE SEQUENCE</scope>
    <source>
        <strain evidence="5">IBT 17660</strain>
    </source>
</reference>
<comment type="caution">
    <text evidence="5">The sequence shown here is derived from an EMBL/GenBank/DDBJ whole genome shotgun (WGS) entry which is preliminary data.</text>
</comment>
<dbReference type="GO" id="GO:0004161">
    <property type="term" value="F:dimethylallyltranstransferase activity"/>
    <property type="evidence" value="ECO:0007669"/>
    <property type="project" value="TreeGrafter"/>
</dbReference>
<dbReference type="GO" id="GO:0005737">
    <property type="term" value="C:cytoplasm"/>
    <property type="evidence" value="ECO:0007669"/>
    <property type="project" value="TreeGrafter"/>
</dbReference>
<evidence type="ECO:0000256" key="1">
    <source>
        <dbReference type="ARBA" id="ARBA00001946"/>
    </source>
</evidence>
<evidence type="ECO:0000256" key="2">
    <source>
        <dbReference type="ARBA" id="ARBA00022679"/>
    </source>
</evidence>
<dbReference type="GO" id="GO:0046872">
    <property type="term" value="F:metal ion binding"/>
    <property type="evidence" value="ECO:0007669"/>
    <property type="project" value="UniProtKB-KW"/>
</dbReference>
<dbReference type="GO" id="GO:0043386">
    <property type="term" value="P:mycotoxin biosynthetic process"/>
    <property type="evidence" value="ECO:0007669"/>
    <property type="project" value="UniProtKB-ARBA"/>
</dbReference>
<gene>
    <name evidence="5" type="ORF">N7530_008825</name>
</gene>
<evidence type="ECO:0000313" key="6">
    <source>
        <dbReference type="Proteomes" id="UP001147760"/>
    </source>
</evidence>
<accession>A0A9W9WQF8</accession>
<proteinExistence type="predicted"/>
<dbReference type="GO" id="GO:0004337">
    <property type="term" value="F:(2E,6E)-farnesyl diphosphate synthase activity"/>
    <property type="evidence" value="ECO:0007669"/>
    <property type="project" value="TreeGrafter"/>
</dbReference>
<keyword evidence="4" id="KW-0460">Magnesium</keyword>
<evidence type="ECO:0000313" key="5">
    <source>
        <dbReference type="EMBL" id="KAJ5471468.1"/>
    </source>
</evidence>